<dbReference type="PANTHER" id="PTHR33602">
    <property type="entry name" value="REGULATORY PROTEIN RECX FAMILY PROTEIN"/>
    <property type="match status" value="1"/>
</dbReference>
<dbReference type="eggNOG" id="COG2137">
    <property type="taxonomic scope" value="Bacteria"/>
</dbReference>
<dbReference type="Gene3D" id="1.10.10.10">
    <property type="entry name" value="Winged helix-like DNA-binding domain superfamily/Winged helix DNA-binding domain"/>
    <property type="match status" value="3"/>
</dbReference>
<dbReference type="InterPro" id="IPR036388">
    <property type="entry name" value="WH-like_DNA-bd_sf"/>
</dbReference>
<comment type="function">
    <text evidence="5">Modulates RecA activity.</text>
</comment>
<reference evidence="9 10" key="1">
    <citation type="journal article" date="2011" name="J. Bacteriol.">
        <title>Genome sequence of Methyloversatilis universalis FAM5T, a methylotrophic representative of the order Rhodocyclales.</title>
        <authorList>
            <person name="Kittichotirat W."/>
            <person name="Good N.M."/>
            <person name="Hall R."/>
            <person name="Bringel F."/>
            <person name="Lajus A."/>
            <person name="Medigue C."/>
            <person name="Smalley N.E."/>
            <person name="Beck D."/>
            <person name="Bumgarner R."/>
            <person name="Vuilleumier S."/>
            <person name="Kalyuzhnaya M.G."/>
        </authorList>
    </citation>
    <scope>NUCLEOTIDE SEQUENCE [LARGE SCALE GENOMIC DNA]</scope>
    <source>
        <strain evidence="10">ATCC BAA-1314 / JCM 13912 / FAM5</strain>
    </source>
</reference>
<dbReference type="OrthoDB" id="5295441at2"/>
<gene>
    <name evidence="5" type="primary">recX</name>
    <name evidence="9" type="ORF">METUNv1_03644</name>
</gene>
<dbReference type="InterPro" id="IPR053924">
    <property type="entry name" value="RecX_HTH_2nd"/>
</dbReference>
<comment type="subcellular location">
    <subcellularLocation>
        <location evidence="1 5">Cytoplasm</location>
    </subcellularLocation>
</comment>
<accession>F5RH52</accession>
<dbReference type="NCBIfam" id="NF001055">
    <property type="entry name" value="PRK00117.2-5"/>
    <property type="match status" value="1"/>
</dbReference>
<comment type="caution">
    <text evidence="9">The sequence shown here is derived from an EMBL/GenBank/DDBJ whole genome shotgun (WGS) entry which is preliminary data.</text>
</comment>
<dbReference type="STRING" id="1000565.METUNv1_03644"/>
<keyword evidence="10" id="KW-1185">Reference proteome</keyword>
<dbReference type="Pfam" id="PF21982">
    <property type="entry name" value="RecX_HTH1"/>
    <property type="match status" value="1"/>
</dbReference>
<dbReference type="PANTHER" id="PTHR33602:SF1">
    <property type="entry name" value="REGULATORY PROTEIN RECX FAMILY PROTEIN"/>
    <property type="match status" value="1"/>
</dbReference>
<comment type="similarity">
    <text evidence="2 5">Belongs to the RecX family.</text>
</comment>
<evidence type="ECO:0000256" key="2">
    <source>
        <dbReference type="ARBA" id="ARBA00009695"/>
    </source>
</evidence>
<evidence type="ECO:0000259" key="6">
    <source>
        <dbReference type="Pfam" id="PF02631"/>
    </source>
</evidence>
<dbReference type="Proteomes" id="UP000005019">
    <property type="component" value="Unassembled WGS sequence"/>
</dbReference>
<name>F5RH52_METUF</name>
<dbReference type="InterPro" id="IPR053925">
    <property type="entry name" value="RecX_HTH_3rd"/>
</dbReference>
<dbReference type="RefSeq" id="WP_008064202.1">
    <property type="nucleotide sequence ID" value="NZ_AFHG01000058.1"/>
</dbReference>
<feature type="domain" description="RecX first three-helical" evidence="8">
    <location>
        <begin position="6"/>
        <end position="43"/>
    </location>
</feature>
<evidence type="ECO:0000256" key="1">
    <source>
        <dbReference type="ARBA" id="ARBA00004496"/>
    </source>
</evidence>
<sequence>MNDALREKALRLLARRDHSRAELARKLRDDGDDEAIAALLARLEDSGLLSDARFAGQFVASRAARFGTRRLMHDLKQRGVPDSEVGEALASVEQDEQARARAVWARKFDSRPTDAKSWAKQARFLQSRGFSADSIHKVLREQPEQDE</sequence>
<dbReference type="EMBL" id="AFHG01000058">
    <property type="protein sequence ID" value="EGK70256.1"/>
    <property type="molecule type" value="Genomic_DNA"/>
</dbReference>
<evidence type="ECO:0000256" key="3">
    <source>
        <dbReference type="ARBA" id="ARBA00018111"/>
    </source>
</evidence>
<dbReference type="GO" id="GO:0005737">
    <property type="term" value="C:cytoplasm"/>
    <property type="evidence" value="ECO:0007669"/>
    <property type="project" value="UniProtKB-SubCell"/>
</dbReference>
<dbReference type="InterPro" id="IPR003783">
    <property type="entry name" value="Regulatory_RecX"/>
</dbReference>
<dbReference type="GO" id="GO:0006282">
    <property type="term" value="P:regulation of DNA repair"/>
    <property type="evidence" value="ECO:0007669"/>
    <property type="project" value="UniProtKB-UniRule"/>
</dbReference>
<evidence type="ECO:0000259" key="8">
    <source>
        <dbReference type="Pfam" id="PF21982"/>
    </source>
</evidence>
<evidence type="ECO:0000256" key="4">
    <source>
        <dbReference type="ARBA" id="ARBA00022490"/>
    </source>
</evidence>
<dbReference type="InterPro" id="IPR053926">
    <property type="entry name" value="RecX_HTH_1st"/>
</dbReference>
<feature type="domain" description="RecX third three-helical" evidence="7">
    <location>
        <begin position="95"/>
        <end position="139"/>
    </location>
</feature>
<dbReference type="Pfam" id="PF21981">
    <property type="entry name" value="RecX_HTH3"/>
    <property type="match status" value="1"/>
</dbReference>
<evidence type="ECO:0000259" key="7">
    <source>
        <dbReference type="Pfam" id="PF21981"/>
    </source>
</evidence>
<dbReference type="AlphaFoldDB" id="F5RH52"/>
<feature type="domain" description="RecX second three-helical" evidence="6">
    <location>
        <begin position="50"/>
        <end position="89"/>
    </location>
</feature>
<organism evidence="9 10">
    <name type="scientific">Methyloversatilis universalis (strain ATCC BAA-1314 / DSM 25237 / JCM 13912 / CCUG 52030 / FAM5)</name>
    <dbReference type="NCBI Taxonomy" id="1000565"/>
    <lineage>
        <taxon>Bacteria</taxon>
        <taxon>Pseudomonadati</taxon>
        <taxon>Pseudomonadota</taxon>
        <taxon>Betaproteobacteria</taxon>
        <taxon>Nitrosomonadales</taxon>
        <taxon>Sterolibacteriaceae</taxon>
        <taxon>Methyloversatilis</taxon>
    </lineage>
</organism>
<protein>
    <recommendedName>
        <fullName evidence="3 5">Regulatory protein RecX</fullName>
    </recommendedName>
</protein>
<evidence type="ECO:0000313" key="9">
    <source>
        <dbReference type="EMBL" id="EGK70256.1"/>
    </source>
</evidence>
<proteinExistence type="inferred from homology"/>
<evidence type="ECO:0000313" key="10">
    <source>
        <dbReference type="Proteomes" id="UP000005019"/>
    </source>
</evidence>
<keyword evidence="4 5" id="KW-0963">Cytoplasm</keyword>
<dbReference type="Pfam" id="PF02631">
    <property type="entry name" value="RecX_HTH2"/>
    <property type="match status" value="1"/>
</dbReference>
<evidence type="ECO:0000256" key="5">
    <source>
        <dbReference type="HAMAP-Rule" id="MF_01114"/>
    </source>
</evidence>
<dbReference type="HAMAP" id="MF_01114">
    <property type="entry name" value="RecX"/>
    <property type="match status" value="1"/>
</dbReference>